<dbReference type="InterPro" id="IPR020846">
    <property type="entry name" value="MFS_dom"/>
</dbReference>
<feature type="transmembrane region" description="Helical" evidence="4">
    <location>
        <begin position="205"/>
        <end position="226"/>
    </location>
</feature>
<gene>
    <name evidence="6" type="ORF">IV454_24140</name>
</gene>
<dbReference type="Gene3D" id="1.20.1250.20">
    <property type="entry name" value="MFS general substrate transporter like domains"/>
    <property type="match status" value="1"/>
</dbReference>
<feature type="transmembrane region" description="Helical" evidence="4">
    <location>
        <begin position="325"/>
        <end position="345"/>
    </location>
</feature>
<feature type="domain" description="Major facilitator superfamily (MFS) profile" evidence="5">
    <location>
        <begin position="11"/>
        <end position="380"/>
    </location>
</feature>
<dbReference type="EMBL" id="CP065053">
    <property type="protein sequence ID" value="QPI48591.1"/>
    <property type="molecule type" value="Genomic_DNA"/>
</dbReference>
<dbReference type="PANTHER" id="PTHR23531">
    <property type="entry name" value="QUINOLENE RESISTANCE PROTEIN NORA"/>
    <property type="match status" value="1"/>
</dbReference>
<dbReference type="Proteomes" id="UP000662888">
    <property type="component" value="Chromosome"/>
</dbReference>
<feature type="transmembrane region" description="Helical" evidence="4">
    <location>
        <begin position="48"/>
        <end position="66"/>
    </location>
</feature>
<evidence type="ECO:0000313" key="7">
    <source>
        <dbReference type="Proteomes" id="UP000662888"/>
    </source>
</evidence>
<keyword evidence="3 4" id="KW-0472">Membrane</keyword>
<feature type="transmembrane region" description="Helical" evidence="4">
    <location>
        <begin position="166"/>
        <end position="185"/>
    </location>
</feature>
<evidence type="ECO:0000256" key="4">
    <source>
        <dbReference type="SAM" id="Phobius"/>
    </source>
</evidence>
<feature type="transmembrane region" description="Helical" evidence="4">
    <location>
        <begin position="232"/>
        <end position="255"/>
    </location>
</feature>
<dbReference type="PANTHER" id="PTHR23531:SF1">
    <property type="entry name" value="QUINOLENE RESISTANCE PROTEIN NORA"/>
    <property type="match status" value="1"/>
</dbReference>
<evidence type="ECO:0000313" key="6">
    <source>
        <dbReference type="EMBL" id="QPI48591.1"/>
    </source>
</evidence>
<keyword evidence="7" id="KW-1185">Reference proteome</keyword>
<organism evidence="6 7">
    <name type="scientific">Massilia antarctica</name>
    <dbReference type="NCBI Taxonomy" id="2765360"/>
    <lineage>
        <taxon>Bacteria</taxon>
        <taxon>Pseudomonadati</taxon>
        <taxon>Pseudomonadota</taxon>
        <taxon>Betaproteobacteria</taxon>
        <taxon>Burkholderiales</taxon>
        <taxon>Oxalobacteraceae</taxon>
        <taxon>Telluria group</taxon>
        <taxon>Massilia</taxon>
    </lineage>
</organism>
<proteinExistence type="predicted"/>
<reference evidence="6 7" key="1">
    <citation type="submission" date="2020-11" db="EMBL/GenBank/DDBJ databases">
        <authorList>
            <person name="Sun Q."/>
        </authorList>
    </citation>
    <scope>NUCLEOTIDE SEQUENCE [LARGE SCALE GENOMIC DNA]</scope>
    <source>
        <strain evidence="6 7">P8398</strain>
    </source>
</reference>
<dbReference type="Pfam" id="PF07690">
    <property type="entry name" value="MFS_1"/>
    <property type="match status" value="1"/>
</dbReference>
<protein>
    <submittedName>
        <fullName evidence="6">MFS transporter</fullName>
    </submittedName>
</protein>
<feature type="transmembrane region" description="Helical" evidence="4">
    <location>
        <begin position="78"/>
        <end position="95"/>
    </location>
</feature>
<evidence type="ECO:0000256" key="2">
    <source>
        <dbReference type="ARBA" id="ARBA00022989"/>
    </source>
</evidence>
<dbReference type="InterPro" id="IPR011701">
    <property type="entry name" value="MFS"/>
</dbReference>
<dbReference type="RefSeq" id="WP_206088201.1">
    <property type="nucleotide sequence ID" value="NZ_CP065053.1"/>
</dbReference>
<feature type="transmembrane region" description="Helical" evidence="4">
    <location>
        <begin position="136"/>
        <end position="154"/>
    </location>
</feature>
<sequence length="383" mass="40001">MQASSSIWSGRYVALLLATFAYFLTMGIMLPILPVHVKVALHGGGREMGLVIGAFGFSALLFRPLAGYLGDRFGRRPIAVGGAFIVAVSVFMYSQCTTVASLSVARFITGIGEAFVFVAVLSMISDIIAPQGRGRAFNFFTIALYAGMSVGPLAGEFLYQEYFTRYVWLFGAATAASAGAIFLLLGETNANCGGRPRIRLIHPAALRPGLILIASVFGLAGFNAFVPLYAKMLHLSGSALLFAVFACALIATRILGAGLPERLGNETMTKIALACSAGGLVLIGLSNSLPMVLAATLVFSVGQAFAFPVLTAIAVAKAGPSDRAAVLATFSAFLDAGFCFSPMILGLIADHVRLETIFFICAAVSVAGFIGIFRAAPASVVAH</sequence>
<evidence type="ECO:0000256" key="1">
    <source>
        <dbReference type="ARBA" id="ARBA00022692"/>
    </source>
</evidence>
<feature type="transmembrane region" description="Helical" evidence="4">
    <location>
        <begin position="12"/>
        <end position="33"/>
    </location>
</feature>
<feature type="transmembrane region" description="Helical" evidence="4">
    <location>
        <begin position="357"/>
        <end position="376"/>
    </location>
</feature>
<dbReference type="InterPro" id="IPR036259">
    <property type="entry name" value="MFS_trans_sf"/>
</dbReference>
<accession>A0AA48WAV6</accession>
<dbReference type="PROSITE" id="PS50850">
    <property type="entry name" value="MFS"/>
    <property type="match status" value="1"/>
</dbReference>
<keyword evidence="2 4" id="KW-1133">Transmembrane helix</keyword>
<evidence type="ECO:0000256" key="3">
    <source>
        <dbReference type="ARBA" id="ARBA00023136"/>
    </source>
</evidence>
<keyword evidence="1 4" id="KW-0812">Transmembrane</keyword>
<dbReference type="SUPFAM" id="SSF103473">
    <property type="entry name" value="MFS general substrate transporter"/>
    <property type="match status" value="1"/>
</dbReference>
<dbReference type="InterPro" id="IPR052714">
    <property type="entry name" value="MFS_Exporter"/>
</dbReference>
<evidence type="ECO:0000259" key="5">
    <source>
        <dbReference type="PROSITE" id="PS50850"/>
    </source>
</evidence>
<feature type="transmembrane region" description="Helical" evidence="4">
    <location>
        <begin position="107"/>
        <end position="129"/>
    </location>
</feature>
<name>A0AA48WAV6_9BURK</name>